<keyword evidence="3" id="KW-1185">Reference proteome</keyword>
<name>A0A8H4QZU5_9AGAR</name>
<feature type="region of interest" description="Disordered" evidence="1">
    <location>
        <begin position="94"/>
        <end position="134"/>
    </location>
</feature>
<reference evidence="2 3" key="1">
    <citation type="submission" date="2019-12" db="EMBL/GenBank/DDBJ databases">
        <authorList>
            <person name="Floudas D."/>
            <person name="Bentzer J."/>
            <person name="Ahren D."/>
            <person name="Johansson T."/>
            <person name="Persson P."/>
            <person name="Tunlid A."/>
        </authorList>
    </citation>
    <scope>NUCLEOTIDE SEQUENCE [LARGE SCALE GENOMIC DNA]</scope>
    <source>
        <strain evidence="2 3">CBS 102.39</strain>
    </source>
</reference>
<comment type="caution">
    <text evidence="2">The sequence shown here is derived from an EMBL/GenBank/DDBJ whole genome shotgun (WGS) entry which is preliminary data.</text>
</comment>
<evidence type="ECO:0000313" key="2">
    <source>
        <dbReference type="EMBL" id="KAF4620567.1"/>
    </source>
</evidence>
<dbReference type="Proteomes" id="UP000521872">
    <property type="component" value="Unassembled WGS sequence"/>
</dbReference>
<sequence length="134" mass="14268">MVHFKGFRSLASRSHPTNLDSSTTQGRPSHDSLAPLLPTERKHSPTLGEATTQQNKVFGCVPLEVILSGNSRVADAIDSFAAGSQRYFVVARSHGDPFKKDRQNTAANEPEEAGDEGRQTAAGHATHFGNGAVG</sequence>
<feature type="compositionally biased region" description="Basic and acidic residues" evidence="1">
    <location>
        <begin position="94"/>
        <end position="103"/>
    </location>
</feature>
<protein>
    <submittedName>
        <fullName evidence="2">Uncharacterized protein</fullName>
    </submittedName>
</protein>
<feature type="compositionally biased region" description="Polar residues" evidence="1">
    <location>
        <begin position="11"/>
        <end position="27"/>
    </location>
</feature>
<organism evidence="2 3">
    <name type="scientific">Agrocybe pediades</name>
    <dbReference type="NCBI Taxonomy" id="84607"/>
    <lineage>
        <taxon>Eukaryota</taxon>
        <taxon>Fungi</taxon>
        <taxon>Dikarya</taxon>
        <taxon>Basidiomycota</taxon>
        <taxon>Agaricomycotina</taxon>
        <taxon>Agaricomycetes</taxon>
        <taxon>Agaricomycetidae</taxon>
        <taxon>Agaricales</taxon>
        <taxon>Agaricineae</taxon>
        <taxon>Strophariaceae</taxon>
        <taxon>Agrocybe</taxon>
    </lineage>
</organism>
<dbReference type="AlphaFoldDB" id="A0A8H4QZU5"/>
<dbReference type="EMBL" id="JAACJL010000015">
    <property type="protein sequence ID" value="KAF4620567.1"/>
    <property type="molecule type" value="Genomic_DNA"/>
</dbReference>
<evidence type="ECO:0000256" key="1">
    <source>
        <dbReference type="SAM" id="MobiDB-lite"/>
    </source>
</evidence>
<accession>A0A8H4QZU5</accession>
<evidence type="ECO:0000313" key="3">
    <source>
        <dbReference type="Proteomes" id="UP000521872"/>
    </source>
</evidence>
<gene>
    <name evidence="2" type="ORF">D9613_001101</name>
</gene>
<proteinExistence type="predicted"/>
<feature type="region of interest" description="Disordered" evidence="1">
    <location>
        <begin position="1"/>
        <end position="52"/>
    </location>
</feature>